<dbReference type="GO" id="GO:1990189">
    <property type="term" value="F:protein N-terminal-serine acetyltransferase activity"/>
    <property type="evidence" value="ECO:0007669"/>
    <property type="project" value="TreeGrafter"/>
</dbReference>
<feature type="domain" description="N-acetyltransferase" evidence="1">
    <location>
        <begin position="4"/>
        <end position="166"/>
    </location>
</feature>
<dbReference type="PANTHER" id="PTHR43441">
    <property type="entry name" value="RIBOSOMAL-PROTEIN-SERINE ACETYLTRANSFERASE"/>
    <property type="match status" value="1"/>
</dbReference>
<proteinExistence type="predicted"/>
<dbReference type="EMBL" id="MLCO01000004">
    <property type="protein sequence ID" value="ONG59079.1"/>
    <property type="molecule type" value="Genomic_DNA"/>
</dbReference>
<dbReference type="OrthoDB" id="9801669at2"/>
<protein>
    <submittedName>
        <fullName evidence="2">Phosphinothricin acetyltransferase</fullName>
    </submittedName>
</protein>
<dbReference type="Gene3D" id="3.40.630.30">
    <property type="match status" value="1"/>
</dbReference>
<dbReference type="SUPFAM" id="SSF55729">
    <property type="entry name" value="Acyl-CoA N-acyltransferases (Nat)"/>
    <property type="match status" value="1"/>
</dbReference>
<dbReference type="InterPro" id="IPR051908">
    <property type="entry name" value="Ribosomal_N-acetyltransferase"/>
</dbReference>
<comment type="caution">
    <text evidence="2">The sequence shown here is derived from an EMBL/GenBank/DDBJ whole genome shotgun (WGS) entry which is preliminary data.</text>
</comment>
<sequence length="168" mass="18373">MSRLTLRPAQASDAGALIEANRESRALHAPWVEPFTDQPGFDAWFQRQLTGPNLGLVAIEARSGGIAGVINLNQIVGGAFQSAFLGYYGMARFARQGLMTEALRLAIAHAFGPLGLHRLEANIQPGNAASRALVQRLGFRLEGLSPRYLRIGGLWRDHERWAVLADEE</sequence>
<name>A0A1V2H9E1_9PROT</name>
<dbReference type="GO" id="GO:0005737">
    <property type="term" value="C:cytoplasm"/>
    <property type="evidence" value="ECO:0007669"/>
    <property type="project" value="TreeGrafter"/>
</dbReference>
<keyword evidence="2" id="KW-0808">Transferase</keyword>
<dbReference type="AlphaFoldDB" id="A0A1V2H9E1"/>
<reference evidence="2 3" key="1">
    <citation type="submission" date="2016-10" db="EMBL/GenBank/DDBJ databases">
        <title>Draft Genome sequence of Roseomonas sp. strain M3.</title>
        <authorList>
            <person name="Subhash Y."/>
            <person name="Lee S."/>
        </authorList>
    </citation>
    <scope>NUCLEOTIDE SEQUENCE [LARGE SCALE GENOMIC DNA]</scope>
    <source>
        <strain evidence="2 3">M3</strain>
    </source>
</reference>
<dbReference type="RefSeq" id="WP_076955417.1">
    <property type="nucleotide sequence ID" value="NZ_MLCO01000004.1"/>
</dbReference>
<dbReference type="GO" id="GO:0008999">
    <property type="term" value="F:protein-N-terminal-alanine acetyltransferase activity"/>
    <property type="evidence" value="ECO:0007669"/>
    <property type="project" value="TreeGrafter"/>
</dbReference>
<evidence type="ECO:0000313" key="2">
    <source>
        <dbReference type="EMBL" id="ONG59079.1"/>
    </source>
</evidence>
<dbReference type="PANTHER" id="PTHR43441:SF10">
    <property type="entry name" value="ACETYLTRANSFERASE"/>
    <property type="match status" value="1"/>
</dbReference>
<gene>
    <name evidence="2" type="ORF">BKE38_00520</name>
</gene>
<dbReference type="InterPro" id="IPR016181">
    <property type="entry name" value="Acyl_CoA_acyltransferase"/>
</dbReference>
<keyword evidence="3" id="KW-1185">Reference proteome</keyword>
<dbReference type="InterPro" id="IPR000182">
    <property type="entry name" value="GNAT_dom"/>
</dbReference>
<evidence type="ECO:0000313" key="3">
    <source>
        <dbReference type="Proteomes" id="UP000188879"/>
    </source>
</evidence>
<accession>A0A1V2H9E1</accession>
<organism evidence="2 3">
    <name type="scientific">Teichococcus deserti</name>
    <dbReference type="NCBI Taxonomy" id="1817963"/>
    <lineage>
        <taxon>Bacteria</taxon>
        <taxon>Pseudomonadati</taxon>
        <taxon>Pseudomonadota</taxon>
        <taxon>Alphaproteobacteria</taxon>
        <taxon>Acetobacterales</taxon>
        <taxon>Roseomonadaceae</taxon>
        <taxon>Roseomonas</taxon>
    </lineage>
</organism>
<dbReference type="PROSITE" id="PS51186">
    <property type="entry name" value="GNAT"/>
    <property type="match status" value="1"/>
</dbReference>
<dbReference type="Pfam" id="PF13302">
    <property type="entry name" value="Acetyltransf_3"/>
    <property type="match status" value="1"/>
</dbReference>
<evidence type="ECO:0000259" key="1">
    <source>
        <dbReference type="PROSITE" id="PS51186"/>
    </source>
</evidence>
<dbReference type="Proteomes" id="UP000188879">
    <property type="component" value="Unassembled WGS sequence"/>
</dbReference>